<dbReference type="InterPro" id="IPR051398">
    <property type="entry name" value="Polysacch_Deacetylase"/>
</dbReference>
<comment type="caution">
    <text evidence="4">The sequence shown here is derived from an EMBL/GenBank/DDBJ whole genome shotgun (WGS) entry which is preliminary data.</text>
</comment>
<dbReference type="CDD" id="cd10918">
    <property type="entry name" value="CE4_NodB_like_5s_6s"/>
    <property type="match status" value="1"/>
</dbReference>
<dbReference type="AlphaFoldDB" id="A0A4R8WCU5"/>
<dbReference type="InterPro" id="IPR002509">
    <property type="entry name" value="NODB_dom"/>
</dbReference>
<dbReference type="SUPFAM" id="SSF88713">
    <property type="entry name" value="Glycoside hydrolase/deacetylase"/>
    <property type="match status" value="1"/>
</dbReference>
<evidence type="ECO:0000256" key="1">
    <source>
        <dbReference type="ARBA" id="ARBA00004613"/>
    </source>
</evidence>
<dbReference type="OrthoDB" id="9763050at2"/>
<organism evidence="4 5">
    <name type="scientific">Cryobacterium adonitolivorans</name>
    <dbReference type="NCBI Taxonomy" id="1259189"/>
    <lineage>
        <taxon>Bacteria</taxon>
        <taxon>Bacillati</taxon>
        <taxon>Actinomycetota</taxon>
        <taxon>Actinomycetes</taxon>
        <taxon>Micrococcales</taxon>
        <taxon>Microbacteriaceae</taxon>
        <taxon>Cryobacterium</taxon>
    </lineage>
</organism>
<dbReference type="RefSeq" id="WP_134451928.1">
    <property type="nucleotide sequence ID" value="NZ_SOFL01000001.1"/>
</dbReference>
<keyword evidence="5" id="KW-1185">Reference proteome</keyword>
<dbReference type="GO" id="GO:0016810">
    <property type="term" value="F:hydrolase activity, acting on carbon-nitrogen (but not peptide) bonds"/>
    <property type="evidence" value="ECO:0007669"/>
    <property type="project" value="InterPro"/>
</dbReference>
<keyword evidence="2" id="KW-0732">Signal</keyword>
<protein>
    <submittedName>
        <fullName evidence="4">Polysaccharide deacetylase family protein</fullName>
    </submittedName>
</protein>
<name>A0A4R8WCU5_9MICO</name>
<evidence type="ECO:0000313" key="4">
    <source>
        <dbReference type="EMBL" id="TFC07191.1"/>
    </source>
</evidence>
<dbReference type="Pfam" id="PF01522">
    <property type="entry name" value="Polysacc_deac_1"/>
    <property type="match status" value="1"/>
</dbReference>
<gene>
    <name evidence="4" type="ORF">E3O42_00135</name>
</gene>
<dbReference type="EMBL" id="SOFL01000001">
    <property type="protein sequence ID" value="TFC07191.1"/>
    <property type="molecule type" value="Genomic_DNA"/>
</dbReference>
<dbReference type="PANTHER" id="PTHR34216:SF3">
    <property type="entry name" value="POLY-BETA-1,6-N-ACETYL-D-GLUCOSAMINE N-DEACETYLASE"/>
    <property type="match status" value="1"/>
</dbReference>
<dbReference type="Proteomes" id="UP000297907">
    <property type="component" value="Unassembled WGS sequence"/>
</dbReference>
<dbReference type="InterPro" id="IPR011330">
    <property type="entry name" value="Glyco_hydro/deAcase_b/a-brl"/>
</dbReference>
<accession>A0A4R8WCU5</accession>
<comment type="subcellular location">
    <subcellularLocation>
        <location evidence="1">Secreted</location>
    </subcellularLocation>
</comment>
<dbReference type="PROSITE" id="PS51677">
    <property type="entry name" value="NODB"/>
    <property type="match status" value="1"/>
</dbReference>
<dbReference type="PANTHER" id="PTHR34216">
    <property type="match status" value="1"/>
</dbReference>
<proteinExistence type="predicted"/>
<dbReference type="Gene3D" id="3.20.20.370">
    <property type="entry name" value="Glycoside hydrolase/deacetylase"/>
    <property type="match status" value="1"/>
</dbReference>
<dbReference type="GO" id="GO:0005975">
    <property type="term" value="P:carbohydrate metabolic process"/>
    <property type="evidence" value="ECO:0007669"/>
    <property type="project" value="InterPro"/>
</dbReference>
<evidence type="ECO:0000256" key="2">
    <source>
        <dbReference type="ARBA" id="ARBA00022729"/>
    </source>
</evidence>
<sequence length="217" mass="24172">MNINLCFHGIGTIDSERELGESQYWVREANFLRILDEVRGRPQVRLSFDDGNRSDIAVALPALRERGLSASFFPLAGRLDDPASVSSADLRELRGAGMEIGSHGWTHAPWRGLSEAEARRELVDARTILAEASDGEIEDAALPLGRYDRQLLAQLRSAGYRTVYTSDRLPARSSVWLQSRYSVTAHDTAESIRSVITHRAGVRDVRNLLASAVKRMR</sequence>
<dbReference type="GO" id="GO:0005576">
    <property type="term" value="C:extracellular region"/>
    <property type="evidence" value="ECO:0007669"/>
    <property type="project" value="UniProtKB-SubCell"/>
</dbReference>
<evidence type="ECO:0000259" key="3">
    <source>
        <dbReference type="PROSITE" id="PS51677"/>
    </source>
</evidence>
<reference evidence="4 5" key="1">
    <citation type="submission" date="2019-03" db="EMBL/GenBank/DDBJ databases">
        <title>Genomics of glacier-inhabiting Cryobacterium strains.</title>
        <authorList>
            <person name="Liu Q."/>
            <person name="Xin Y.-H."/>
        </authorList>
    </citation>
    <scope>NUCLEOTIDE SEQUENCE [LARGE SCALE GENOMIC DNA]</scope>
    <source>
        <strain evidence="4 5">RHLS22-1</strain>
    </source>
</reference>
<evidence type="ECO:0000313" key="5">
    <source>
        <dbReference type="Proteomes" id="UP000297907"/>
    </source>
</evidence>
<feature type="domain" description="NodB homology" evidence="3">
    <location>
        <begin position="42"/>
        <end position="217"/>
    </location>
</feature>